<dbReference type="SUPFAM" id="SSF54001">
    <property type="entry name" value="Cysteine proteinases"/>
    <property type="match status" value="1"/>
</dbReference>
<protein>
    <submittedName>
        <fullName evidence="2">Transglutaminase domain-containing protein</fullName>
    </submittedName>
</protein>
<evidence type="ECO:0000313" key="2">
    <source>
        <dbReference type="EMBL" id="MCA9381614.1"/>
    </source>
</evidence>
<dbReference type="EMBL" id="JAGQLJ010000143">
    <property type="protein sequence ID" value="MCA9381614.1"/>
    <property type="molecule type" value="Genomic_DNA"/>
</dbReference>
<dbReference type="AlphaFoldDB" id="A0A955RHD2"/>
<dbReference type="InterPro" id="IPR002931">
    <property type="entry name" value="Transglutaminase-like"/>
</dbReference>
<proteinExistence type="predicted"/>
<organism evidence="2 3">
    <name type="scientific">Candidatus Dojkabacteria bacterium</name>
    <dbReference type="NCBI Taxonomy" id="2099670"/>
    <lineage>
        <taxon>Bacteria</taxon>
        <taxon>Candidatus Dojkabacteria</taxon>
    </lineage>
</organism>
<feature type="non-terminal residue" evidence="2">
    <location>
        <position position="434"/>
    </location>
</feature>
<dbReference type="Proteomes" id="UP000775877">
    <property type="component" value="Unassembled WGS sequence"/>
</dbReference>
<sequence length="434" mass="49270">MTKLSLYSKVIITCLIAFVGLIFFISKVSAQSSYEVIDHSIEVDLFENGDAYFRAELTIINNDPNNVVSGYNYVLPAKNVINPTVEFDGQTMSLPVYAQPGSSFSNLEIDFGDNVIKPNSAKKIVINAKLSSFVKLNFEAKYILFQPTKDQINSFAISYPASFGVPLYISDSNAEQKQNNASIDSIKLSSTKNLVLIMWGDEYYVDVQTESQISNRADKPVQTLFELIPDTQSQLVAYNNITNGEFGLRDTYGNDFATLNLAAAESKNIGFEARIKKVQSSLEKNISTKYEINLPKLFSEDLSNRTLDNILAKENLENIYDYLIETYPLEFTQTKEADIQNFDEYLQNKKSLNSFDYSAVLATYAESLGLDAEIRYGYVVLKPGEETTLQPHFWVVVFSDEDSYIIDPYMEITTELHYFNLKYDFDRITFGVWH</sequence>
<accession>A0A955RHD2</accession>
<dbReference type="Pfam" id="PF01841">
    <property type="entry name" value="Transglut_core"/>
    <property type="match status" value="1"/>
</dbReference>
<dbReference type="InterPro" id="IPR038765">
    <property type="entry name" value="Papain-like_cys_pep_sf"/>
</dbReference>
<reference evidence="2" key="2">
    <citation type="journal article" date="2021" name="Microbiome">
        <title>Successional dynamics and alternative stable states in a saline activated sludge microbial community over 9 years.</title>
        <authorList>
            <person name="Wang Y."/>
            <person name="Ye J."/>
            <person name="Ju F."/>
            <person name="Liu L."/>
            <person name="Boyd J.A."/>
            <person name="Deng Y."/>
            <person name="Parks D.H."/>
            <person name="Jiang X."/>
            <person name="Yin X."/>
            <person name="Woodcroft B.J."/>
            <person name="Tyson G.W."/>
            <person name="Hugenholtz P."/>
            <person name="Polz M.F."/>
            <person name="Zhang T."/>
        </authorList>
    </citation>
    <scope>NUCLEOTIDE SEQUENCE</scope>
    <source>
        <strain evidence="2">HKST-UBA13</strain>
    </source>
</reference>
<evidence type="ECO:0000313" key="3">
    <source>
        <dbReference type="Proteomes" id="UP000775877"/>
    </source>
</evidence>
<gene>
    <name evidence="2" type="ORF">KC678_05085</name>
</gene>
<comment type="caution">
    <text evidence="2">The sequence shown here is derived from an EMBL/GenBank/DDBJ whole genome shotgun (WGS) entry which is preliminary data.</text>
</comment>
<name>A0A955RHD2_9BACT</name>
<evidence type="ECO:0000259" key="1">
    <source>
        <dbReference type="Pfam" id="PF01841"/>
    </source>
</evidence>
<feature type="domain" description="Transglutaminase-like" evidence="1">
    <location>
        <begin position="314"/>
        <end position="405"/>
    </location>
</feature>
<reference evidence="2" key="1">
    <citation type="submission" date="2020-04" db="EMBL/GenBank/DDBJ databases">
        <authorList>
            <person name="Zhang T."/>
        </authorList>
    </citation>
    <scope>NUCLEOTIDE SEQUENCE</scope>
    <source>
        <strain evidence="2">HKST-UBA13</strain>
    </source>
</reference>